<proteinExistence type="predicted"/>
<dbReference type="EMBL" id="FZOC01000012">
    <property type="protein sequence ID" value="SNS28912.1"/>
    <property type="molecule type" value="Genomic_DNA"/>
</dbReference>
<dbReference type="AlphaFoldDB" id="A0A239D9U4"/>
<organism evidence="2 3">
    <name type="scientific">Humidesulfovibrio mexicanus</name>
    <dbReference type="NCBI Taxonomy" id="147047"/>
    <lineage>
        <taxon>Bacteria</taxon>
        <taxon>Pseudomonadati</taxon>
        <taxon>Thermodesulfobacteriota</taxon>
        <taxon>Desulfovibrionia</taxon>
        <taxon>Desulfovibrionales</taxon>
        <taxon>Desulfovibrionaceae</taxon>
        <taxon>Humidesulfovibrio</taxon>
    </lineage>
</organism>
<reference evidence="2 3" key="1">
    <citation type="submission" date="2017-06" db="EMBL/GenBank/DDBJ databases">
        <authorList>
            <person name="Kim H.J."/>
            <person name="Triplett B.A."/>
        </authorList>
    </citation>
    <scope>NUCLEOTIDE SEQUENCE [LARGE SCALE GENOMIC DNA]</scope>
    <source>
        <strain evidence="2 3">DSM 13116</strain>
    </source>
</reference>
<evidence type="ECO:0000313" key="3">
    <source>
        <dbReference type="Proteomes" id="UP000198324"/>
    </source>
</evidence>
<dbReference type="OrthoDB" id="5457493at2"/>
<sequence>MKATTGSKRAATLTVLVCLFLACSVAQGLAEAQHNATQAKAQAAAGEQPNLVLTMKLYDGVIKCPFPLWVKESKQIGESKMFRNQKKNIFSFEMVPKSQEFSSWTRLYGI</sequence>
<evidence type="ECO:0000313" key="2">
    <source>
        <dbReference type="EMBL" id="SNS28912.1"/>
    </source>
</evidence>
<dbReference type="PROSITE" id="PS51257">
    <property type="entry name" value="PROKAR_LIPOPROTEIN"/>
    <property type="match status" value="1"/>
</dbReference>
<protein>
    <submittedName>
        <fullName evidence="2">Uncharacterized protein</fullName>
    </submittedName>
</protein>
<feature type="signal peptide" evidence="1">
    <location>
        <begin position="1"/>
        <end position="28"/>
    </location>
</feature>
<name>A0A239D9U4_9BACT</name>
<dbReference type="Proteomes" id="UP000198324">
    <property type="component" value="Unassembled WGS sequence"/>
</dbReference>
<feature type="chain" id="PRO_5012466949" evidence="1">
    <location>
        <begin position="29"/>
        <end position="110"/>
    </location>
</feature>
<gene>
    <name evidence="2" type="ORF">SAMN04488503_0173</name>
</gene>
<evidence type="ECO:0000256" key="1">
    <source>
        <dbReference type="SAM" id="SignalP"/>
    </source>
</evidence>
<accession>A0A239D9U4</accession>
<feature type="non-terminal residue" evidence="2">
    <location>
        <position position="110"/>
    </location>
</feature>
<keyword evidence="3" id="KW-1185">Reference proteome</keyword>
<dbReference type="RefSeq" id="WP_143337445.1">
    <property type="nucleotide sequence ID" value="NZ_FZOC01000012.1"/>
</dbReference>
<keyword evidence="1" id="KW-0732">Signal</keyword>